<reference evidence="1" key="1">
    <citation type="submission" date="2022-03" db="EMBL/GenBank/DDBJ databases">
        <authorList>
            <person name="Alioto T."/>
            <person name="Alioto T."/>
            <person name="Gomez Garrido J."/>
        </authorList>
    </citation>
    <scope>NUCLEOTIDE SEQUENCE</scope>
</reference>
<gene>
    <name evidence="1" type="ORF">PECUL_23A051895</name>
</gene>
<name>A0AAD1R408_PELCU</name>
<proteinExistence type="predicted"/>
<sequence>MGTLHWHPPWARSLGTLHGHPPWAPFLGTLPRALCAPTLLLGPGTGSAARARGLNRAARLDHVARDLRSFRSFCRPCCPGGDI</sequence>
<dbReference type="EMBL" id="OW240912">
    <property type="protein sequence ID" value="CAH2221921.1"/>
    <property type="molecule type" value="Genomic_DNA"/>
</dbReference>
<dbReference type="Proteomes" id="UP001295444">
    <property type="component" value="Chromosome 01"/>
</dbReference>
<evidence type="ECO:0000313" key="1">
    <source>
        <dbReference type="EMBL" id="CAH2221921.1"/>
    </source>
</evidence>
<organism evidence="1 2">
    <name type="scientific">Pelobates cultripes</name>
    <name type="common">Western spadefoot toad</name>
    <dbReference type="NCBI Taxonomy" id="61616"/>
    <lineage>
        <taxon>Eukaryota</taxon>
        <taxon>Metazoa</taxon>
        <taxon>Chordata</taxon>
        <taxon>Craniata</taxon>
        <taxon>Vertebrata</taxon>
        <taxon>Euteleostomi</taxon>
        <taxon>Amphibia</taxon>
        <taxon>Batrachia</taxon>
        <taxon>Anura</taxon>
        <taxon>Pelobatoidea</taxon>
        <taxon>Pelobatidae</taxon>
        <taxon>Pelobates</taxon>
    </lineage>
</organism>
<accession>A0AAD1R408</accession>
<evidence type="ECO:0000313" key="2">
    <source>
        <dbReference type="Proteomes" id="UP001295444"/>
    </source>
</evidence>
<keyword evidence="2" id="KW-1185">Reference proteome</keyword>
<protein>
    <submittedName>
        <fullName evidence="1">Uncharacterized protein</fullName>
    </submittedName>
</protein>
<dbReference type="AlphaFoldDB" id="A0AAD1R408"/>